<protein>
    <submittedName>
        <fullName evidence="1">Uncharacterized protein</fullName>
    </submittedName>
</protein>
<dbReference type="Gene3D" id="3.40.50.300">
    <property type="entry name" value="P-loop containing nucleotide triphosphate hydrolases"/>
    <property type="match status" value="1"/>
</dbReference>
<dbReference type="EMBL" id="BAABWN010000001">
    <property type="protein sequence ID" value="GAA6166493.1"/>
    <property type="molecule type" value="Genomic_DNA"/>
</dbReference>
<accession>A0ABQ0A4N9</accession>
<dbReference type="RefSeq" id="WP_353301412.1">
    <property type="nucleotide sequence ID" value="NZ_BAABWN010000001.1"/>
</dbReference>
<comment type="caution">
    <text evidence="1">The sequence shown here is derived from an EMBL/GenBank/DDBJ whole genome shotgun (WGS) entry which is preliminary data.</text>
</comment>
<sequence length="167" mass="18862">MQIYDQLSLLSSNTTNSRVSSIHSAFAKNIQKKQNLKNKTASKPSSHCRSHITELVISKFCSNLEQMLLPMLSFQTQSNNNRWVTWVSNNTIDKNLLLDFGVELDFLRMIYPKNQTDLFSLTSKALSTGNSQCVVSIFDSITEQQRIELNKAAELGQCTGILVTLRN</sequence>
<evidence type="ECO:0000313" key="1">
    <source>
        <dbReference type="EMBL" id="GAA6166493.1"/>
    </source>
</evidence>
<dbReference type="Proteomes" id="UP001465153">
    <property type="component" value="Unassembled WGS sequence"/>
</dbReference>
<proteinExistence type="predicted"/>
<dbReference type="InterPro" id="IPR027417">
    <property type="entry name" value="P-loop_NTPase"/>
</dbReference>
<dbReference type="PIRSF" id="PIRSF003093">
    <property type="entry name" value="SulA"/>
    <property type="match status" value="1"/>
</dbReference>
<dbReference type="SUPFAM" id="SSF52540">
    <property type="entry name" value="P-loop containing nucleoside triphosphate hydrolases"/>
    <property type="match status" value="1"/>
</dbReference>
<dbReference type="InterPro" id="IPR004596">
    <property type="entry name" value="Cell_div_suppressor_SulA"/>
</dbReference>
<keyword evidence="2" id="KW-1185">Reference proteome</keyword>
<reference evidence="1 2" key="1">
    <citation type="submission" date="2024-04" db="EMBL/GenBank/DDBJ databases">
        <title>Draft genome sequence of Sessilibacter corallicola NBRC 116591.</title>
        <authorList>
            <person name="Miyakawa T."/>
            <person name="Kusuya Y."/>
            <person name="Miura T."/>
        </authorList>
    </citation>
    <scope>NUCLEOTIDE SEQUENCE [LARGE SCALE GENOMIC DNA]</scope>
    <source>
        <strain evidence="1 2">KU-00831-HH</strain>
    </source>
</reference>
<name>A0ABQ0A4N9_9GAMM</name>
<gene>
    <name evidence="1" type="ORF">NBRC116591_03030</name>
</gene>
<evidence type="ECO:0000313" key="2">
    <source>
        <dbReference type="Proteomes" id="UP001465153"/>
    </source>
</evidence>
<organism evidence="1 2">
    <name type="scientific">Sessilibacter corallicola</name>
    <dbReference type="NCBI Taxonomy" id="2904075"/>
    <lineage>
        <taxon>Bacteria</taxon>
        <taxon>Pseudomonadati</taxon>
        <taxon>Pseudomonadota</taxon>
        <taxon>Gammaproteobacteria</taxon>
        <taxon>Cellvibrionales</taxon>
        <taxon>Cellvibrionaceae</taxon>
        <taxon>Sessilibacter</taxon>
    </lineage>
</organism>